<gene>
    <name evidence="1" type="ORF">FYJ66_01670</name>
</gene>
<dbReference type="RefSeq" id="WP_154571784.1">
    <property type="nucleotide sequence ID" value="NZ_VUNB01000001.1"/>
</dbReference>
<dbReference type="SFLD" id="SFLDS00003">
    <property type="entry name" value="Haloacid_Dehalogenase"/>
    <property type="match status" value="1"/>
</dbReference>
<dbReference type="Gene3D" id="3.30.1240.10">
    <property type="match status" value="1"/>
</dbReference>
<dbReference type="InterPro" id="IPR036412">
    <property type="entry name" value="HAD-like_sf"/>
</dbReference>
<sequence length="281" mass="31332">MKIEKSMENKIRIIALDLDGTTLRKDSSLSPGNRAAIEKAIAKGVIVCVSTGRAFSAVPEDLLKIKGLRYVISSNGAHITDLATGQYIYSSFVDPEAVDRAIEIARKNDLTLEAFYHDKAYIDEDLFKDIRDKGCQYRNREYVMKTREPLSDILGFMKEHRDSIENINFFFPTVEEREKWQPVIESIPNSTVLSSLPNNVEVGGKNTNKSMALKFLMEGLGLEYSHLMCAGDAPNDIPMIRDAGIGVAMGNAWDQVKEAADYITDTNVNDGVARAIEKFVL</sequence>
<dbReference type="AlphaFoldDB" id="A0A6A8M7P8"/>
<dbReference type="Gene3D" id="3.40.50.1000">
    <property type="entry name" value="HAD superfamily/HAD-like"/>
    <property type="match status" value="1"/>
</dbReference>
<dbReference type="Pfam" id="PF08282">
    <property type="entry name" value="Hydrolase_3"/>
    <property type="match status" value="1"/>
</dbReference>
<comment type="caution">
    <text evidence="1">The sequence shown here is derived from an EMBL/GenBank/DDBJ whole genome shotgun (WGS) entry which is preliminary data.</text>
</comment>
<keyword evidence="1" id="KW-0378">Hydrolase</keyword>
<dbReference type="InterPro" id="IPR000150">
    <property type="entry name" value="Cof"/>
</dbReference>
<dbReference type="CDD" id="cd07516">
    <property type="entry name" value="HAD_Pase"/>
    <property type="match status" value="1"/>
</dbReference>
<dbReference type="PANTHER" id="PTHR10000:SF8">
    <property type="entry name" value="HAD SUPERFAMILY HYDROLASE-LIKE, TYPE 3"/>
    <property type="match status" value="1"/>
</dbReference>
<accession>A0A6A8M7P8</accession>
<dbReference type="NCBIfam" id="TIGR00099">
    <property type="entry name" value="Cof-subfamily"/>
    <property type="match status" value="1"/>
</dbReference>
<organism evidence="1">
    <name type="scientific">Baileyella intestinalis</name>
    <dbReference type="NCBI Taxonomy" id="2606709"/>
    <lineage>
        <taxon>Bacteria</taxon>
        <taxon>Bacillati</taxon>
        <taxon>Bacillota</taxon>
        <taxon>Clostridia</taxon>
        <taxon>Peptostreptococcales</taxon>
        <taxon>Anaerovoracaceae</taxon>
        <taxon>Baileyella</taxon>
    </lineage>
</organism>
<dbReference type="GO" id="GO:0005829">
    <property type="term" value="C:cytosol"/>
    <property type="evidence" value="ECO:0007669"/>
    <property type="project" value="TreeGrafter"/>
</dbReference>
<dbReference type="EMBL" id="VUNB01000001">
    <property type="protein sequence ID" value="MST68319.1"/>
    <property type="molecule type" value="Genomic_DNA"/>
</dbReference>
<dbReference type="PANTHER" id="PTHR10000">
    <property type="entry name" value="PHOSPHOSERINE PHOSPHATASE"/>
    <property type="match status" value="1"/>
</dbReference>
<dbReference type="NCBIfam" id="TIGR01484">
    <property type="entry name" value="HAD-SF-IIB"/>
    <property type="match status" value="1"/>
</dbReference>
<proteinExistence type="predicted"/>
<dbReference type="SFLD" id="SFLDG01140">
    <property type="entry name" value="C2.B:_Phosphomannomutase_and_P"/>
    <property type="match status" value="1"/>
</dbReference>
<dbReference type="InterPro" id="IPR006379">
    <property type="entry name" value="HAD-SF_hydro_IIB"/>
</dbReference>
<name>A0A6A8M7P8_9FIRM</name>
<protein>
    <submittedName>
        <fullName evidence="1">HAD family hydrolase</fullName>
    </submittedName>
</protein>
<evidence type="ECO:0000313" key="1">
    <source>
        <dbReference type="EMBL" id="MST68319.1"/>
    </source>
</evidence>
<dbReference type="InterPro" id="IPR023214">
    <property type="entry name" value="HAD_sf"/>
</dbReference>
<dbReference type="GO" id="GO:0000287">
    <property type="term" value="F:magnesium ion binding"/>
    <property type="evidence" value="ECO:0007669"/>
    <property type="project" value="TreeGrafter"/>
</dbReference>
<dbReference type="GO" id="GO:0016791">
    <property type="term" value="F:phosphatase activity"/>
    <property type="evidence" value="ECO:0007669"/>
    <property type="project" value="TreeGrafter"/>
</dbReference>
<dbReference type="SUPFAM" id="SSF56784">
    <property type="entry name" value="HAD-like"/>
    <property type="match status" value="1"/>
</dbReference>
<reference evidence="1" key="1">
    <citation type="submission" date="2019-09" db="EMBL/GenBank/DDBJ databases">
        <title>In-depth cultivation of the pig gut microbiome towards novel bacterial diversity and tailored functional studies.</title>
        <authorList>
            <person name="Wylensek D."/>
            <person name="Hitch T.C.A."/>
            <person name="Clavel T."/>
        </authorList>
    </citation>
    <scope>NUCLEOTIDE SEQUENCE</scope>
    <source>
        <strain evidence="1">RF-744-FAT-WT-3</strain>
    </source>
</reference>